<dbReference type="InterPro" id="IPR009758">
    <property type="entry name" value="DUF1326"/>
</dbReference>
<organism evidence="1 2">
    <name type="scientific">Methyloprofundus sedimenti</name>
    <dbReference type="NCBI Taxonomy" id="1420851"/>
    <lineage>
        <taxon>Bacteria</taxon>
        <taxon>Pseudomonadati</taxon>
        <taxon>Pseudomonadota</taxon>
        <taxon>Gammaproteobacteria</taxon>
        <taxon>Methylococcales</taxon>
        <taxon>Methylococcaceae</taxon>
        <taxon>Methyloprofundus</taxon>
    </lineage>
</organism>
<accession>A0A1V8M5Y8</accession>
<dbReference type="STRING" id="1420851.AU255_03435"/>
<evidence type="ECO:0008006" key="3">
    <source>
        <dbReference type="Google" id="ProtNLM"/>
    </source>
</evidence>
<dbReference type="AlphaFoldDB" id="A0A1V8M5Y8"/>
<dbReference type="Proteomes" id="UP000191980">
    <property type="component" value="Unassembled WGS sequence"/>
</dbReference>
<comment type="caution">
    <text evidence="1">The sequence shown here is derived from an EMBL/GenBank/DDBJ whole genome shotgun (WGS) entry which is preliminary data.</text>
</comment>
<reference evidence="1 2" key="1">
    <citation type="submission" date="2015-12" db="EMBL/GenBank/DDBJ databases">
        <authorList>
            <person name="Shamseldin A."/>
            <person name="Moawad H."/>
            <person name="Abd El-Rahim W.M."/>
            <person name="Sadowsky M.J."/>
        </authorList>
    </citation>
    <scope>NUCLEOTIDE SEQUENCE [LARGE SCALE GENOMIC DNA]</scope>
    <source>
        <strain evidence="1 2">WF1</strain>
    </source>
</reference>
<dbReference type="EMBL" id="LPUF01000001">
    <property type="protein sequence ID" value="OQK16965.1"/>
    <property type="molecule type" value="Genomic_DNA"/>
</dbReference>
<proteinExistence type="predicted"/>
<sequence>MTEKNDWKLQGSYFETCNCETACPCIWLQDPSEGDCKLLVAWHIDTGHLENKALDNLNVALACYAPGNMKDGNWQAALYIDDQADDAQVDAITQIFSGQHGGHLAILMSFVTEVLGIKKVKIDYQEDGKKRRMSIPGIAQAEIESIQGITGSESTISNPPLCVVSSHPSIVAKSNQYQYQDFDKDWQFSDRNGYYSAFTYQP</sequence>
<evidence type="ECO:0000313" key="1">
    <source>
        <dbReference type="EMBL" id="OQK16965.1"/>
    </source>
</evidence>
<gene>
    <name evidence="1" type="ORF">AU255_03435</name>
</gene>
<dbReference type="OrthoDB" id="340106at2"/>
<name>A0A1V8M5Y8_9GAMM</name>
<keyword evidence="2" id="KW-1185">Reference proteome</keyword>
<protein>
    <recommendedName>
        <fullName evidence="3">DUF1326 domain-containing protein</fullName>
    </recommendedName>
</protein>
<dbReference type="RefSeq" id="WP_080521580.1">
    <property type="nucleotide sequence ID" value="NZ_LPUF01000001.1"/>
</dbReference>
<dbReference type="Pfam" id="PF07040">
    <property type="entry name" value="DUF1326"/>
    <property type="match status" value="1"/>
</dbReference>
<evidence type="ECO:0000313" key="2">
    <source>
        <dbReference type="Proteomes" id="UP000191980"/>
    </source>
</evidence>